<reference evidence="2" key="1">
    <citation type="submission" date="2024-01" db="EMBL/GenBank/DDBJ databases">
        <authorList>
            <person name="Webb A."/>
        </authorList>
    </citation>
    <scope>NUCLEOTIDE SEQUENCE</scope>
    <source>
        <strain evidence="2">Pm1</strain>
    </source>
</reference>
<comment type="caution">
    <text evidence="2">The sequence shown here is derived from an EMBL/GenBank/DDBJ whole genome shotgun (WGS) entry which is preliminary data.</text>
</comment>
<feature type="region of interest" description="Disordered" evidence="1">
    <location>
        <begin position="1"/>
        <end position="75"/>
    </location>
</feature>
<feature type="compositionally biased region" description="Basic and acidic residues" evidence="1">
    <location>
        <begin position="46"/>
        <end position="75"/>
    </location>
</feature>
<protein>
    <submittedName>
        <fullName evidence="2">Uncharacterized protein</fullName>
    </submittedName>
</protein>
<proteinExistence type="predicted"/>
<organism evidence="2 3">
    <name type="scientific">Peronospora matthiolae</name>
    <dbReference type="NCBI Taxonomy" id="2874970"/>
    <lineage>
        <taxon>Eukaryota</taxon>
        <taxon>Sar</taxon>
        <taxon>Stramenopiles</taxon>
        <taxon>Oomycota</taxon>
        <taxon>Peronosporomycetes</taxon>
        <taxon>Peronosporales</taxon>
        <taxon>Peronosporaceae</taxon>
        <taxon>Peronospora</taxon>
    </lineage>
</organism>
<feature type="compositionally biased region" description="Basic and acidic residues" evidence="1">
    <location>
        <begin position="17"/>
        <end position="34"/>
    </location>
</feature>
<accession>A0AAV1UF20</accession>
<sequence>MVRVPGSFGDSGFYRESLSEEVKAKPEPRMEAFEAKGSPPTCDFKVSPDYRSFKRGSDDKEIKEDDQPIDMEDRP</sequence>
<dbReference type="EMBL" id="CAKLBY020000193">
    <property type="protein sequence ID" value="CAK7933166.1"/>
    <property type="molecule type" value="Genomic_DNA"/>
</dbReference>
<evidence type="ECO:0000313" key="3">
    <source>
        <dbReference type="Proteomes" id="UP001162060"/>
    </source>
</evidence>
<name>A0AAV1UF20_9STRA</name>
<dbReference type="AlphaFoldDB" id="A0AAV1UF20"/>
<evidence type="ECO:0000256" key="1">
    <source>
        <dbReference type="SAM" id="MobiDB-lite"/>
    </source>
</evidence>
<dbReference type="Proteomes" id="UP001162060">
    <property type="component" value="Unassembled WGS sequence"/>
</dbReference>
<gene>
    <name evidence="2" type="ORF">PM001_LOCUS18316</name>
</gene>
<evidence type="ECO:0000313" key="2">
    <source>
        <dbReference type="EMBL" id="CAK7933166.1"/>
    </source>
</evidence>